<proteinExistence type="predicted"/>
<protein>
    <submittedName>
        <fullName evidence="2">Uncharacterized protein</fullName>
    </submittedName>
</protein>
<dbReference type="RefSeq" id="WP_184677843.1">
    <property type="nucleotide sequence ID" value="NZ_JACHGY010000001.1"/>
</dbReference>
<keyword evidence="3" id="KW-1185">Reference proteome</keyword>
<evidence type="ECO:0000256" key="1">
    <source>
        <dbReference type="SAM" id="SignalP"/>
    </source>
</evidence>
<comment type="caution">
    <text evidence="2">The sequence shown here is derived from an EMBL/GenBank/DDBJ whole genome shotgun (WGS) entry which is preliminary data.</text>
</comment>
<sequence>MKRFTSILTTLLITALPVGTTVAETPDVQPLLDRGQFGEAKAVLLGHLEQQPGDHDARLALGVTTFLDGIEEFAQTTYSYGVRNFGEDFGMMMPLLAVPVRRNPDPQPVSADDVVAMLERFEEALAEVDDILAPIGDEAAQMPLRIGTVHMDLNGDGELADDEGLWRFYDALTGRQRRWQQPDENDPGVQAKAENFVLGLDTADAYWLRGYCQVMSGVVDVVLAYDGTELFNRTAHLFFEKPETPYPWLLENVQDEYGGFDQMLFLDLIAALHLINQPLRDAERMPAAHAHFMQVIEFSRLSWNSILAETDNQNEWVPGPDQTGAIGINLTQEQIDSWLSFLDEAEAILEGETLLPFWRGTNEKRGINVQKVFTEPTTLDLILWVQGTAAHPYLEEGKLTDPGFWRKLNNDFGRNFPGFAFWIN</sequence>
<gene>
    <name evidence="2" type="ORF">HNQ40_002128</name>
</gene>
<accession>A0A7X0LKV0</accession>
<dbReference type="AlphaFoldDB" id="A0A7X0LKV0"/>
<reference evidence="2 3" key="1">
    <citation type="submission" date="2020-08" db="EMBL/GenBank/DDBJ databases">
        <title>Genomic Encyclopedia of Type Strains, Phase IV (KMG-IV): sequencing the most valuable type-strain genomes for metagenomic binning, comparative biology and taxonomic classification.</title>
        <authorList>
            <person name="Goeker M."/>
        </authorList>
    </citation>
    <scope>NUCLEOTIDE SEQUENCE [LARGE SCALE GENOMIC DNA]</scope>
    <source>
        <strain evidence="2 3">DSM 103725</strain>
    </source>
</reference>
<keyword evidence="1" id="KW-0732">Signal</keyword>
<feature type="chain" id="PRO_5031163930" evidence="1">
    <location>
        <begin position="24"/>
        <end position="424"/>
    </location>
</feature>
<evidence type="ECO:0000313" key="2">
    <source>
        <dbReference type="EMBL" id="MBB6430322.1"/>
    </source>
</evidence>
<evidence type="ECO:0000313" key="3">
    <source>
        <dbReference type="Proteomes" id="UP000541810"/>
    </source>
</evidence>
<name>A0A7X0LKV0_9BACT</name>
<organism evidence="2 3">
    <name type="scientific">Algisphaera agarilytica</name>
    <dbReference type="NCBI Taxonomy" id="1385975"/>
    <lineage>
        <taxon>Bacteria</taxon>
        <taxon>Pseudomonadati</taxon>
        <taxon>Planctomycetota</taxon>
        <taxon>Phycisphaerae</taxon>
        <taxon>Phycisphaerales</taxon>
        <taxon>Phycisphaeraceae</taxon>
        <taxon>Algisphaera</taxon>
    </lineage>
</organism>
<dbReference type="EMBL" id="JACHGY010000001">
    <property type="protein sequence ID" value="MBB6430322.1"/>
    <property type="molecule type" value="Genomic_DNA"/>
</dbReference>
<feature type="signal peptide" evidence="1">
    <location>
        <begin position="1"/>
        <end position="23"/>
    </location>
</feature>
<dbReference type="Proteomes" id="UP000541810">
    <property type="component" value="Unassembled WGS sequence"/>
</dbReference>